<sequence length="381" mass="41463">MIYVLIDKISRKVPLQEPNTIAYAILRLAVSVAYFMFKQVKKVVGICGEMLPGSKPLRAGRSRQTRGSYQHITLEPSQSNRSGMVNRPGISEAEPQRFPGKARTTPKGNSLVTADPYDGLALSLPKQAGYVYQSFALLGEFHFKVDFHFELETPTGSAFLGLANQRYSTMHGVDSKMQLSYGLDQGQGMVGGNSEGKKKFTLVSQSYVFSSVLNPGGFLSLDSGSFLTPVTPKQAILAQDIEVVQPLPVEEACVIDSVLQSATSAESNSGAIDLVCNNLDVNHGSSDWLHENTIVPLCKEDPIPPAVSHTETLSKDASLKMEKKPASRKNYTNRAFSKAIADSVRTTSTPTKTTTASRPNTQLPTTQEGKRPLIVRAKMFC</sequence>
<dbReference type="Proteomes" id="UP001210925">
    <property type="component" value="Unassembled WGS sequence"/>
</dbReference>
<dbReference type="AlphaFoldDB" id="A0AAD5Y4H5"/>
<evidence type="ECO:0000313" key="3">
    <source>
        <dbReference type="Proteomes" id="UP001210925"/>
    </source>
</evidence>
<gene>
    <name evidence="2" type="ORF">HK103_003401</name>
</gene>
<feature type="region of interest" description="Disordered" evidence="1">
    <location>
        <begin position="343"/>
        <end position="366"/>
    </location>
</feature>
<feature type="region of interest" description="Disordered" evidence="1">
    <location>
        <begin position="75"/>
        <end position="110"/>
    </location>
</feature>
<comment type="caution">
    <text evidence="2">The sequence shown here is derived from an EMBL/GenBank/DDBJ whole genome shotgun (WGS) entry which is preliminary data.</text>
</comment>
<name>A0AAD5Y4H5_9FUNG</name>
<organism evidence="2 3">
    <name type="scientific">Boothiomyces macroporosus</name>
    <dbReference type="NCBI Taxonomy" id="261099"/>
    <lineage>
        <taxon>Eukaryota</taxon>
        <taxon>Fungi</taxon>
        <taxon>Fungi incertae sedis</taxon>
        <taxon>Chytridiomycota</taxon>
        <taxon>Chytridiomycota incertae sedis</taxon>
        <taxon>Chytridiomycetes</taxon>
        <taxon>Rhizophydiales</taxon>
        <taxon>Terramycetaceae</taxon>
        <taxon>Boothiomyces</taxon>
    </lineage>
</organism>
<proteinExistence type="predicted"/>
<protein>
    <submittedName>
        <fullName evidence="2">Uncharacterized protein</fullName>
    </submittedName>
</protein>
<keyword evidence="3" id="KW-1185">Reference proteome</keyword>
<evidence type="ECO:0000313" key="2">
    <source>
        <dbReference type="EMBL" id="KAJ3250534.1"/>
    </source>
</evidence>
<feature type="compositionally biased region" description="Low complexity" evidence="1">
    <location>
        <begin position="345"/>
        <end position="361"/>
    </location>
</feature>
<reference evidence="2" key="1">
    <citation type="submission" date="2020-05" db="EMBL/GenBank/DDBJ databases">
        <title>Phylogenomic resolution of chytrid fungi.</title>
        <authorList>
            <person name="Stajich J.E."/>
            <person name="Amses K."/>
            <person name="Simmons R."/>
            <person name="Seto K."/>
            <person name="Myers J."/>
            <person name="Bonds A."/>
            <person name="Quandt C.A."/>
            <person name="Barry K."/>
            <person name="Liu P."/>
            <person name="Grigoriev I."/>
            <person name="Longcore J.E."/>
            <person name="James T.Y."/>
        </authorList>
    </citation>
    <scope>NUCLEOTIDE SEQUENCE</scope>
    <source>
        <strain evidence="2">PLAUS21</strain>
    </source>
</reference>
<dbReference type="EMBL" id="JADGKB010000247">
    <property type="protein sequence ID" value="KAJ3250534.1"/>
    <property type="molecule type" value="Genomic_DNA"/>
</dbReference>
<evidence type="ECO:0000256" key="1">
    <source>
        <dbReference type="SAM" id="MobiDB-lite"/>
    </source>
</evidence>
<accession>A0AAD5Y4H5</accession>